<dbReference type="CDD" id="cd04738">
    <property type="entry name" value="DHOD_2_like"/>
    <property type="match status" value="1"/>
</dbReference>
<feature type="binding site" evidence="11">
    <location>
        <begin position="255"/>
        <end position="256"/>
    </location>
    <ligand>
        <name>substrate</name>
    </ligand>
</feature>
<accession>A0ABV3DUW4</accession>
<name>A0ABV3DUW4_9ACTN</name>
<evidence type="ECO:0000313" key="13">
    <source>
        <dbReference type="EMBL" id="MEU8139547.1"/>
    </source>
</evidence>
<evidence type="ECO:0000256" key="7">
    <source>
        <dbReference type="ARBA" id="ARBA00022975"/>
    </source>
</evidence>
<reference evidence="13 14" key="1">
    <citation type="submission" date="2024-06" db="EMBL/GenBank/DDBJ databases">
        <title>The Natural Products Discovery Center: Release of the First 8490 Sequenced Strains for Exploring Actinobacteria Biosynthetic Diversity.</title>
        <authorList>
            <person name="Kalkreuter E."/>
            <person name="Kautsar S.A."/>
            <person name="Yang D."/>
            <person name="Bader C.D."/>
            <person name="Teijaro C.N."/>
            <person name="Fluegel L."/>
            <person name="Davis C.M."/>
            <person name="Simpson J.R."/>
            <person name="Lauterbach L."/>
            <person name="Steele A.D."/>
            <person name="Gui C."/>
            <person name="Meng S."/>
            <person name="Li G."/>
            <person name="Viehrig K."/>
            <person name="Ye F."/>
            <person name="Su P."/>
            <person name="Kiefer A.F."/>
            <person name="Nichols A."/>
            <person name="Cepeda A.J."/>
            <person name="Yan W."/>
            <person name="Fan B."/>
            <person name="Jiang Y."/>
            <person name="Adhikari A."/>
            <person name="Zheng C.-J."/>
            <person name="Schuster L."/>
            <person name="Cowan T.M."/>
            <person name="Smanski M.J."/>
            <person name="Chevrette M.G."/>
            <person name="De Carvalho L.P.S."/>
            <person name="Shen B."/>
        </authorList>
    </citation>
    <scope>NUCLEOTIDE SEQUENCE [LARGE SCALE GENOMIC DNA]</scope>
    <source>
        <strain evidence="13 14">NPDC048946</strain>
    </source>
</reference>
<protein>
    <recommendedName>
        <fullName evidence="11">Dihydroorotate dehydrogenase (quinone)</fullName>
        <ecNumber evidence="11">1.3.5.2</ecNumber>
    </recommendedName>
    <alternativeName>
        <fullName evidence="11">DHOdehase</fullName>
        <shortName evidence="11">DHOD</shortName>
        <shortName evidence="11">DHODase</shortName>
    </alternativeName>
    <alternativeName>
        <fullName evidence="11">Dihydroorotate oxidase</fullName>
    </alternativeName>
</protein>
<evidence type="ECO:0000313" key="14">
    <source>
        <dbReference type="Proteomes" id="UP001551482"/>
    </source>
</evidence>
<dbReference type="Proteomes" id="UP001551482">
    <property type="component" value="Unassembled WGS sequence"/>
</dbReference>
<evidence type="ECO:0000256" key="5">
    <source>
        <dbReference type="ARBA" id="ARBA00022630"/>
    </source>
</evidence>
<evidence type="ECO:0000256" key="8">
    <source>
        <dbReference type="ARBA" id="ARBA00023002"/>
    </source>
</evidence>
<dbReference type="InterPro" id="IPR005719">
    <property type="entry name" value="Dihydroorotate_DH_2"/>
</dbReference>
<evidence type="ECO:0000256" key="4">
    <source>
        <dbReference type="ARBA" id="ARBA00005359"/>
    </source>
</evidence>
<dbReference type="NCBIfam" id="NF003652">
    <property type="entry name" value="PRK05286.2-5"/>
    <property type="match status" value="1"/>
</dbReference>
<feature type="binding site" evidence="11">
    <location>
        <position position="280"/>
    </location>
    <ligand>
        <name>FMN</name>
        <dbReference type="ChEBI" id="CHEBI:58210"/>
    </ligand>
</feature>
<dbReference type="HAMAP" id="MF_00225">
    <property type="entry name" value="DHO_dh_type2"/>
    <property type="match status" value="1"/>
</dbReference>
<comment type="similarity">
    <text evidence="4 11">Belongs to the dihydroorotate dehydrogenase family. Type 2 subfamily.</text>
</comment>
<dbReference type="PANTHER" id="PTHR48109:SF4">
    <property type="entry name" value="DIHYDROOROTATE DEHYDROGENASE (QUINONE), MITOCHONDRIAL"/>
    <property type="match status" value="1"/>
</dbReference>
<keyword evidence="6 11" id="KW-0288">FMN</keyword>
<feature type="binding site" evidence="11">
    <location>
        <begin position="117"/>
        <end position="121"/>
    </location>
    <ligand>
        <name>substrate</name>
    </ligand>
</feature>
<keyword evidence="9 11" id="KW-0472">Membrane</keyword>
<dbReference type="NCBIfam" id="NF003645">
    <property type="entry name" value="PRK05286.1-2"/>
    <property type="match status" value="1"/>
</dbReference>
<feature type="binding site" evidence="11">
    <location>
        <position position="254"/>
    </location>
    <ligand>
        <name>FMN</name>
        <dbReference type="ChEBI" id="CHEBI:58210"/>
    </ligand>
</feature>
<evidence type="ECO:0000259" key="12">
    <source>
        <dbReference type="Pfam" id="PF01180"/>
    </source>
</evidence>
<dbReference type="SUPFAM" id="SSF51395">
    <property type="entry name" value="FMN-linked oxidoreductases"/>
    <property type="match status" value="1"/>
</dbReference>
<keyword evidence="8 11" id="KW-0560">Oxidoreductase</keyword>
<sequence>MSYPLFFKYVFRNLDPEQAHHLAFGAIRAVGRVPGGRAATAKLLAPRDPALAVRAFGIDFPGPFGLAAGFDKNAVGIDDLGAVGFDFVEIGTVTAQAQAGNPKKRLFRLVEDRAIVNRMGFNNDGAAVVAARLHARGPRRPKRPTVLGVNIGKTKVVPEEGAVADYVASTEKLARYADYLVVNVSSPNTPGLRDLQAVGHLRPLLTAVRDAADRTVMSRRVPLLVKIAPDLADEDIDAVADLAVELGLDGIIATNTTIGRSGLASPPEEVEACGAGGLSGAPLKARSVEVLRRLRARVGDGMVLIGVGGVETADDVWERLEAGATLVQGYTGFIYAGPFWCRTIHKGLSARLRASGRTSLAQLTAAAR</sequence>
<feature type="binding site" evidence="11">
    <location>
        <position position="183"/>
    </location>
    <ligand>
        <name>FMN</name>
        <dbReference type="ChEBI" id="CHEBI:58210"/>
    </ligand>
</feature>
<evidence type="ECO:0000256" key="6">
    <source>
        <dbReference type="ARBA" id="ARBA00022643"/>
    </source>
</evidence>
<comment type="subunit">
    <text evidence="11">Monomer.</text>
</comment>
<keyword evidence="7 11" id="KW-0665">Pyrimidine biosynthesis</keyword>
<feature type="domain" description="Dihydroorotate dehydrogenase catalytic" evidence="12">
    <location>
        <begin position="51"/>
        <end position="352"/>
    </location>
</feature>
<comment type="cofactor">
    <cofactor evidence="11">
        <name>FMN</name>
        <dbReference type="ChEBI" id="CHEBI:58210"/>
    </cofactor>
    <text evidence="11">Binds 1 FMN per subunit.</text>
</comment>
<dbReference type="GO" id="GO:0106430">
    <property type="term" value="F:dihydroorotate dehydrogenase (quinone) activity"/>
    <property type="evidence" value="ECO:0007669"/>
    <property type="project" value="UniProtKB-EC"/>
</dbReference>
<keyword evidence="5 11" id="KW-0285">Flavoprotein</keyword>
<organism evidence="13 14">
    <name type="scientific">Streptodolium elevatio</name>
    <dbReference type="NCBI Taxonomy" id="3157996"/>
    <lineage>
        <taxon>Bacteria</taxon>
        <taxon>Bacillati</taxon>
        <taxon>Actinomycetota</taxon>
        <taxon>Actinomycetes</taxon>
        <taxon>Kitasatosporales</taxon>
        <taxon>Streptomycetaceae</taxon>
        <taxon>Streptodolium</taxon>
    </lineage>
</organism>
<comment type="subcellular location">
    <subcellularLocation>
        <location evidence="11">Cell membrane</location>
        <topology evidence="11">Peripheral membrane protein</topology>
    </subcellularLocation>
    <subcellularLocation>
        <location evidence="2">Membrane</location>
    </subcellularLocation>
</comment>
<dbReference type="InterPro" id="IPR001295">
    <property type="entry name" value="Dihydroorotate_DH_CS"/>
</dbReference>
<feature type="binding site" evidence="11">
    <location>
        <position position="72"/>
    </location>
    <ligand>
        <name>substrate</name>
    </ligand>
</feature>
<comment type="caution">
    <text evidence="13">The sequence shown here is derived from an EMBL/GenBank/DDBJ whole genome shotgun (WGS) entry which is preliminary data.</text>
</comment>
<feature type="binding site" evidence="11">
    <location>
        <position position="183"/>
    </location>
    <ligand>
        <name>substrate</name>
    </ligand>
</feature>
<feature type="binding site" evidence="11">
    <location>
        <position position="92"/>
    </location>
    <ligand>
        <name>FMN</name>
        <dbReference type="ChEBI" id="CHEBI:58210"/>
    </ligand>
</feature>
<feature type="active site" description="Nucleophile" evidence="11">
    <location>
        <position position="186"/>
    </location>
</feature>
<evidence type="ECO:0000256" key="2">
    <source>
        <dbReference type="ARBA" id="ARBA00004370"/>
    </source>
</evidence>
<dbReference type="RefSeq" id="WP_358363709.1">
    <property type="nucleotide sequence ID" value="NZ_JBEZFP010000182.1"/>
</dbReference>
<comment type="pathway">
    <text evidence="3 11">Pyrimidine metabolism; UMP biosynthesis via de novo pathway; orotate from (S)-dihydroorotate (quinone route): step 1/1.</text>
</comment>
<dbReference type="EC" id="1.3.5.2" evidence="11"/>
<comment type="catalytic activity">
    <reaction evidence="10 11">
        <text>(S)-dihydroorotate + a quinone = orotate + a quinol</text>
        <dbReference type="Rhea" id="RHEA:30187"/>
        <dbReference type="ChEBI" id="CHEBI:24646"/>
        <dbReference type="ChEBI" id="CHEBI:30839"/>
        <dbReference type="ChEBI" id="CHEBI:30864"/>
        <dbReference type="ChEBI" id="CHEBI:132124"/>
        <dbReference type="EC" id="1.3.5.2"/>
    </reaction>
</comment>
<gene>
    <name evidence="11" type="primary">pyrD</name>
    <name evidence="13" type="ORF">AB0C36_39395</name>
</gene>
<keyword evidence="14" id="KW-1185">Reference proteome</keyword>
<feature type="binding site" evidence="11">
    <location>
        <position position="188"/>
    </location>
    <ligand>
        <name>substrate</name>
    </ligand>
</feature>
<dbReference type="PANTHER" id="PTHR48109">
    <property type="entry name" value="DIHYDROOROTATE DEHYDROGENASE (QUINONE), MITOCHONDRIAL-RELATED"/>
    <property type="match status" value="1"/>
</dbReference>
<feature type="binding site" evidence="11">
    <location>
        <position position="226"/>
    </location>
    <ligand>
        <name>FMN</name>
        <dbReference type="ChEBI" id="CHEBI:58210"/>
    </ligand>
</feature>
<feature type="binding site" evidence="11">
    <location>
        <begin position="68"/>
        <end position="72"/>
    </location>
    <ligand>
        <name>FMN</name>
        <dbReference type="ChEBI" id="CHEBI:58210"/>
    </ligand>
</feature>
<dbReference type="EMBL" id="JBEZFP010000182">
    <property type="protein sequence ID" value="MEU8139547.1"/>
    <property type="molecule type" value="Genomic_DNA"/>
</dbReference>
<proteinExistence type="inferred from homology"/>
<feature type="binding site" evidence="11">
    <location>
        <position position="150"/>
    </location>
    <ligand>
        <name>FMN</name>
        <dbReference type="ChEBI" id="CHEBI:58210"/>
    </ligand>
</feature>
<dbReference type="Pfam" id="PF01180">
    <property type="entry name" value="DHO_dh"/>
    <property type="match status" value="1"/>
</dbReference>
<dbReference type="PROSITE" id="PS00912">
    <property type="entry name" value="DHODEHASE_2"/>
    <property type="match status" value="1"/>
</dbReference>
<feature type="binding site" evidence="11">
    <location>
        <position position="309"/>
    </location>
    <ligand>
        <name>FMN</name>
        <dbReference type="ChEBI" id="CHEBI:58210"/>
    </ligand>
</feature>
<dbReference type="NCBIfam" id="NF003648">
    <property type="entry name" value="PRK05286.2-1"/>
    <property type="match status" value="1"/>
</dbReference>
<comment type="function">
    <text evidence="1 11">Catalyzes the conversion of dihydroorotate to orotate with quinone as electron acceptor.</text>
</comment>
<feature type="binding site" evidence="11">
    <location>
        <begin position="330"/>
        <end position="331"/>
    </location>
    <ligand>
        <name>FMN</name>
        <dbReference type="ChEBI" id="CHEBI:58210"/>
    </ligand>
</feature>
<dbReference type="InterPro" id="IPR005720">
    <property type="entry name" value="Dihydroorotate_DH_cat"/>
</dbReference>
<evidence type="ECO:0000256" key="9">
    <source>
        <dbReference type="ARBA" id="ARBA00023136"/>
    </source>
</evidence>
<dbReference type="InterPro" id="IPR013785">
    <property type="entry name" value="Aldolase_TIM"/>
</dbReference>
<evidence type="ECO:0000256" key="1">
    <source>
        <dbReference type="ARBA" id="ARBA00003125"/>
    </source>
</evidence>
<keyword evidence="11" id="KW-1003">Cell membrane</keyword>
<dbReference type="InterPro" id="IPR050074">
    <property type="entry name" value="DHO_dehydrogenase"/>
</dbReference>
<dbReference type="Gene3D" id="3.20.20.70">
    <property type="entry name" value="Aldolase class I"/>
    <property type="match status" value="1"/>
</dbReference>
<evidence type="ECO:0000256" key="3">
    <source>
        <dbReference type="ARBA" id="ARBA00005161"/>
    </source>
</evidence>
<dbReference type="NCBIfam" id="TIGR01036">
    <property type="entry name" value="pyrD_sub2"/>
    <property type="match status" value="1"/>
</dbReference>
<evidence type="ECO:0000256" key="10">
    <source>
        <dbReference type="ARBA" id="ARBA00048639"/>
    </source>
</evidence>
<evidence type="ECO:0000256" key="11">
    <source>
        <dbReference type="HAMAP-Rule" id="MF_00225"/>
    </source>
</evidence>